<evidence type="ECO:0000313" key="2">
    <source>
        <dbReference type="EMBL" id="WFC08211.1"/>
    </source>
</evidence>
<reference evidence="1" key="1">
    <citation type="journal article" date="2022" name="Front. Microbiol.">
        <title>Identification of a novel aminoglycoside O-nucleotidyltransferase AadA33 in Providencia vermicola.</title>
        <authorList>
            <person name="Feng C."/>
            <person name="Gao M."/>
            <person name="Jiang W."/>
            <person name="Shi W."/>
            <person name="Li A."/>
            <person name="Liu S."/>
            <person name="Zhang L."/>
            <person name="Zhang X."/>
            <person name="Li Q."/>
            <person name="Lin H."/>
            <person name="Lu J."/>
            <person name="Li K."/>
            <person name="Zhang H."/>
            <person name="Hu Y."/>
            <person name="Bao Q."/>
            <person name="Lin X."/>
        </authorList>
    </citation>
    <scope>NUCLEOTIDE SEQUENCE</scope>
    <source>
        <strain evidence="1">P13</strain>
    </source>
</reference>
<protein>
    <submittedName>
        <fullName evidence="2">Uncharacterized protein</fullName>
    </submittedName>
</protein>
<keyword evidence="3" id="KW-1185">Reference proteome</keyword>
<proteinExistence type="predicted"/>
<name>A0AAX3S6G4_9GAMM</name>
<dbReference type="EMBL" id="CP097327">
    <property type="protein sequence ID" value="USB35704.1"/>
    <property type="molecule type" value="Genomic_DNA"/>
</dbReference>
<sequence>MRNKHIDQSYMEKFLRIQSEVITPYLRQIMHPAELKSIFCIYEMIEQCENIYTYLVNGNTVVIFEISRVDQSITHDRTVSIRNYAQESKGRQWHRYVRELQAFSEREDSQVK</sequence>
<dbReference type="RefSeq" id="WP_154624808.1">
    <property type="nucleotide sequence ID" value="NZ_CAXOLV010000014.1"/>
</dbReference>
<dbReference type="AlphaFoldDB" id="A0AAX3S6G4"/>
<evidence type="ECO:0000313" key="1">
    <source>
        <dbReference type="EMBL" id="USB35704.1"/>
    </source>
</evidence>
<gene>
    <name evidence="1" type="ORF">M5J11_12810</name>
    <name evidence="2" type="ORF">PG365_07565</name>
</gene>
<evidence type="ECO:0000313" key="4">
    <source>
        <dbReference type="Proteomes" id="UP001222403"/>
    </source>
</evidence>
<evidence type="ECO:0000313" key="3">
    <source>
        <dbReference type="Proteomes" id="UP001057142"/>
    </source>
</evidence>
<reference evidence="2" key="2">
    <citation type="submission" date="2023-01" db="EMBL/GenBank/DDBJ databases">
        <title>The prevalence of carbapenem-resistant bacteria in aquaculture in China and the genetic diversity of carbapenem-resistant genes.</title>
        <authorList>
            <person name="Wen R."/>
        </authorList>
    </citation>
    <scope>NUCLEOTIDE SEQUENCE</scope>
    <source>
        <strain evidence="2">PVA41-chromosome</strain>
    </source>
</reference>
<dbReference type="EMBL" id="CP116222">
    <property type="protein sequence ID" value="WFC08211.1"/>
    <property type="molecule type" value="Genomic_DNA"/>
</dbReference>
<organism evidence="2 4">
    <name type="scientific">Providencia vermicola</name>
    <dbReference type="NCBI Taxonomy" id="333965"/>
    <lineage>
        <taxon>Bacteria</taxon>
        <taxon>Pseudomonadati</taxon>
        <taxon>Pseudomonadota</taxon>
        <taxon>Gammaproteobacteria</taxon>
        <taxon>Enterobacterales</taxon>
        <taxon>Morganellaceae</taxon>
        <taxon>Providencia</taxon>
    </lineage>
</organism>
<accession>A0AAX3S6G4</accession>
<dbReference type="Proteomes" id="UP001057142">
    <property type="component" value="Chromosome"/>
</dbReference>
<dbReference type="Proteomes" id="UP001222403">
    <property type="component" value="Chromosome"/>
</dbReference>